<gene>
    <name evidence="5" type="ORF">H6P81_003965</name>
</gene>
<dbReference type="Pfam" id="PF20431">
    <property type="entry name" value="E_motif"/>
    <property type="match status" value="1"/>
</dbReference>
<evidence type="ECO:0000256" key="1">
    <source>
        <dbReference type="ARBA" id="ARBA00006643"/>
    </source>
</evidence>
<keyword evidence="6" id="KW-1185">Reference proteome</keyword>
<feature type="repeat" description="PPR" evidence="3">
    <location>
        <begin position="332"/>
        <end position="366"/>
    </location>
</feature>
<dbReference type="Pfam" id="PF13041">
    <property type="entry name" value="PPR_2"/>
    <property type="match status" value="2"/>
</dbReference>
<dbReference type="GO" id="GO:0008270">
    <property type="term" value="F:zinc ion binding"/>
    <property type="evidence" value="ECO:0007669"/>
    <property type="project" value="InterPro"/>
</dbReference>
<dbReference type="Pfam" id="PF14432">
    <property type="entry name" value="DYW_deaminase"/>
    <property type="match status" value="1"/>
</dbReference>
<dbReference type="PROSITE" id="PS51375">
    <property type="entry name" value="PPR"/>
    <property type="match status" value="3"/>
</dbReference>
<proteinExistence type="inferred from homology"/>
<dbReference type="Gene3D" id="1.25.40.10">
    <property type="entry name" value="Tetratricopeptide repeat domain"/>
    <property type="match status" value="3"/>
</dbReference>
<comment type="similarity">
    <text evidence="1">Belongs to the PPR family. PCMP-H subfamily.</text>
</comment>
<dbReference type="Proteomes" id="UP000825729">
    <property type="component" value="Unassembled WGS sequence"/>
</dbReference>
<organism evidence="5 6">
    <name type="scientific">Aristolochia fimbriata</name>
    <name type="common">White veined hardy Dutchman's pipe vine</name>
    <dbReference type="NCBI Taxonomy" id="158543"/>
    <lineage>
        <taxon>Eukaryota</taxon>
        <taxon>Viridiplantae</taxon>
        <taxon>Streptophyta</taxon>
        <taxon>Embryophyta</taxon>
        <taxon>Tracheophyta</taxon>
        <taxon>Spermatophyta</taxon>
        <taxon>Magnoliopsida</taxon>
        <taxon>Magnoliidae</taxon>
        <taxon>Piperales</taxon>
        <taxon>Aristolochiaceae</taxon>
        <taxon>Aristolochia</taxon>
    </lineage>
</organism>
<dbReference type="InterPro" id="IPR002885">
    <property type="entry name" value="PPR_rpt"/>
</dbReference>
<dbReference type="PANTHER" id="PTHR47926">
    <property type="entry name" value="PENTATRICOPEPTIDE REPEAT-CONTAINING PROTEIN"/>
    <property type="match status" value="1"/>
</dbReference>
<evidence type="ECO:0000313" key="6">
    <source>
        <dbReference type="Proteomes" id="UP000825729"/>
    </source>
</evidence>
<feature type="repeat" description="PPR" evidence="3">
    <location>
        <begin position="199"/>
        <end position="229"/>
    </location>
</feature>
<dbReference type="Pfam" id="PF01535">
    <property type="entry name" value="PPR"/>
    <property type="match status" value="2"/>
</dbReference>
<reference evidence="5 6" key="1">
    <citation type="submission" date="2021-07" db="EMBL/GenBank/DDBJ databases">
        <title>The Aristolochia fimbriata genome: insights into angiosperm evolution, floral development and chemical biosynthesis.</title>
        <authorList>
            <person name="Jiao Y."/>
        </authorList>
    </citation>
    <scope>NUCLEOTIDE SEQUENCE [LARGE SCALE GENOMIC DNA]</scope>
    <source>
        <strain evidence="5">IBCAS-2021</strain>
        <tissue evidence="5">Leaf</tissue>
    </source>
</reference>
<dbReference type="AlphaFoldDB" id="A0AAV7FE34"/>
<name>A0AAV7FE34_ARIFI</name>
<dbReference type="FunFam" id="1.25.40.10:FF:000690">
    <property type="entry name" value="Pentatricopeptide repeat-containing protein"/>
    <property type="match status" value="1"/>
</dbReference>
<evidence type="ECO:0000256" key="3">
    <source>
        <dbReference type="PROSITE-ProRule" id="PRU00708"/>
    </source>
</evidence>
<dbReference type="InterPro" id="IPR046848">
    <property type="entry name" value="E_motif"/>
</dbReference>
<dbReference type="Pfam" id="PF20430">
    <property type="entry name" value="Eplus_motif"/>
    <property type="match status" value="1"/>
</dbReference>
<dbReference type="PANTHER" id="PTHR47926:SF463">
    <property type="entry name" value="PENTATRICOPEPTIDE REPEAT-CONTAINING PROTEIN"/>
    <property type="match status" value="1"/>
</dbReference>
<sequence>MRYFLSTRRLLHSHRVSWLPRRSFRFFVQPKSLHSQSVPPALVRLLQNFPKETSRIKEIHAQIITSGLSEDTRILSKLLLSYFVDHALLVFNHIKSPLPFHFNLVIQLCSRSSLGYAAMTLYNRMLQEEKKPNVFTFPSLVGACADLLAVSEGTQLHNHIFKMGFCYDQIVQASLLHMYASFGDMFNATKVFDEIPMKNTVIWTALFNGYCKLGDLETARQIFYDIPDKDVVTWSALLAGYVQKHHFSDGLNMFHEMQNLGVQANESVLVSVLSACAHLGALDLGRWVHLYAERKLGQQLGPTLGTSLVDMYAKCGALKDSLKVFQDIRLKNIFTWNAMMGGFAMYGDGKGALSLFSKMLKAGSKPDEVTFLGLLGAFSHGGMVSEGTLFFEAMSQIFFVSPKLEHYACMVDLFSRAGLLEEAKKLIQGMPMEPDPCVWGALLGGCRVHRDAMLGSHIGERLIEFEPDHAGRYALLSNIYASVGRWNDARKVRSLMVERRVRSQAGCSSIEIAGLVHEFVAGDRRHPQTVEIFNKLEEMNRRLKMAGLSMDTKDILYDISEEDKEVQISYHSERLAIAFGLVSTEAGTSLRIVKNLRVCRSCHDVSKLMSKIYERDILVRDSKRFHNFTEGSCSCMDYW</sequence>
<dbReference type="InterPro" id="IPR046960">
    <property type="entry name" value="PPR_At4g14850-like_plant"/>
</dbReference>
<dbReference type="InterPro" id="IPR011990">
    <property type="entry name" value="TPR-like_helical_dom_sf"/>
</dbReference>
<dbReference type="InterPro" id="IPR032867">
    <property type="entry name" value="DYW_dom"/>
</dbReference>
<dbReference type="NCBIfam" id="TIGR00756">
    <property type="entry name" value="PPR"/>
    <property type="match status" value="3"/>
</dbReference>
<dbReference type="GO" id="GO:0003729">
    <property type="term" value="F:mRNA binding"/>
    <property type="evidence" value="ECO:0007669"/>
    <property type="project" value="UniProtKB-ARBA"/>
</dbReference>
<dbReference type="FunFam" id="1.25.40.10:FF:000348">
    <property type="entry name" value="Pentatricopeptide repeat-containing protein chloroplastic"/>
    <property type="match status" value="1"/>
</dbReference>
<evidence type="ECO:0000259" key="4">
    <source>
        <dbReference type="Pfam" id="PF14432"/>
    </source>
</evidence>
<protein>
    <recommendedName>
        <fullName evidence="4">DYW domain-containing protein</fullName>
    </recommendedName>
</protein>
<keyword evidence="2" id="KW-0677">Repeat</keyword>
<accession>A0AAV7FE34</accession>
<dbReference type="EMBL" id="JAINDJ010000002">
    <property type="protein sequence ID" value="KAG9459457.1"/>
    <property type="molecule type" value="Genomic_DNA"/>
</dbReference>
<feature type="repeat" description="PPR" evidence="3">
    <location>
        <begin position="230"/>
        <end position="264"/>
    </location>
</feature>
<dbReference type="InterPro" id="IPR046849">
    <property type="entry name" value="E2_motif"/>
</dbReference>
<comment type="caution">
    <text evidence="5">The sequence shown here is derived from an EMBL/GenBank/DDBJ whole genome shotgun (WGS) entry which is preliminary data.</text>
</comment>
<evidence type="ECO:0000313" key="5">
    <source>
        <dbReference type="EMBL" id="KAG9459457.1"/>
    </source>
</evidence>
<evidence type="ECO:0000256" key="2">
    <source>
        <dbReference type="ARBA" id="ARBA00022737"/>
    </source>
</evidence>
<feature type="domain" description="DYW" evidence="4">
    <location>
        <begin position="549"/>
        <end position="639"/>
    </location>
</feature>
<dbReference type="GO" id="GO:0009451">
    <property type="term" value="P:RNA modification"/>
    <property type="evidence" value="ECO:0007669"/>
    <property type="project" value="InterPro"/>
</dbReference>